<comment type="similarity">
    <text evidence="1 7">Belongs to the peptidase S8 family.</text>
</comment>
<keyword evidence="3" id="KW-0732">Signal</keyword>
<dbReference type="Pfam" id="PF00082">
    <property type="entry name" value="Peptidase_S8"/>
    <property type="match status" value="1"/>
</dbReference>
<accession>A0A9P1EJJ7</accession>
<keyword evidence="6" id="KW-0325">Glycoprotein</keyword>
<comment type="caution">
    <text evidence="7">Lacks conserved residue(s) required for the propagation of feature annotation.</text>
</comment>
<dbReference type="Gene3D" id="3.40.50.200">
    <property type="entry name" value="Peptidase S8/S53 domain"/>
    <property type="match status" value="2"/>
</dbReference>
<dbReference type="OrthoDB" id="4803627at2759"/>
<evidence type="ECO:0000259" key="9">
    <source>
        <dbReference type="Pfam" id="PF02225"/>
    </source>
</evidence>
<keyword evidence="5" id="KW-0720">Serine protease</keyword>
<dbReference type="Gene3D" id="3.50.30.30">
    <property type="match status" value="1"/>
</dbReference>
<evidence type="ECO:0000256" key="4">
    <source>
        <dbReference type="ARBA" id="ARBA00022801"/>
    </source>
</evidence>
<dbReference type="GO" id="GO:0006508">
    <property type="term" value="P:proteolysis"/>
    <property type="evidence" value="ECO:0007669"/>
    <property type="project" value="UniProtKB-KW"/>
</dbReference>
<keyword evidence="11" id="KW-1185">Reference proteome</keyword>
<evidence type="ECO:0000256" key="6">
    <source>
        <dbReference type="ARBA" id="ARBA00023180"/>
    </source>
</evidence>
<proteinExistence type="inferred from homology"/>
<evidence type="ECO:0008006" key="12">
    <source>
        <dbReference type="Google" id="ProtNLM"/>
    </source>
</evidence>
<dbReference type="InterPro" id="IPR000209">
    <property type="entry name" value="Peptidase_S8/S53_dom"/>
</dbReference>
<dbReference type="Proteomes" id="UP001152484">
    <property type="component" value="Unassembled WGS sequence"/>
</dbReference>
<evidence type="ECO:0000256" key="5">
    <source>
        <dbReference type="ARBA" id="ARBA00022825"/>
    </source>
</evidence>
<gene>
    <name evidence="10" type="ORF">CEURO_LOCUS19221</name>
</gene>
<dbReference type="EMBL" id="CAMAPE010000054">
    <property type="protein sequence ID" value="CAH9111369.1"/>
    <property type="molecule type" value="Genomic_DNA"/>
</dbReference>
<dbReference type="InterPro" id="IPR036852">
    <property type="entry name" value="Peptidase_S8/S53_dom_sf"/>
</dbReference>
<reference evidence="10" key="1">
    <citation type="submission" date="2022-07" db="EMBL/GenBank/DDBJ databases">
        <authorList>
            <person name="Macas J."/>
            <person name="Novak P."/>
            <person name="Neumann P."/>
        </authorList>
    </citation>
    <scope>NUCLEOTIDE SEQUENCE</scope>
</reference>
<evidence type="ECO:0000256" key="1">
    <source>
        <dbReference type="ARBA" id="ARBA00011073"/>
    </source>
</evidence>
<evidence type="ECO:0000313" key="10">
    <source>
        <dbReference type="EMBL" id="CAH9111369.1"/>
    </source>
</evidence>
<protein>
    <recommendedName>
        <fullName evidence="12">Peptidase S8/S53 domain-containing protein</fullName>
    </recommendedName>
</protein>
<dbReference type="AlphaFoldDB" id="A0A9P1EJJ7"/>
<dbReference type="Pfam" id="PF02225">
    <property type="entry name" value="PA"/>
    <property type="match status" value="1"/>
</dbReference>
<evidence type="ECO:0000313" key="11">
    <source>
        <dbReference type="Proteomes" id="UP001152484"/>
    </source>
</evidence>
<evidence type="ECO:0000256" key="2">
    <source>
        <dbReference type="ARBA" id="ARBA00022670"/>
    </source>
</evidence>
<keyword evidence="2" id="KW-0645">Protease</keyword>
<keyword evidence="4" id="KW-0378">Hydrolase</keyword>
<sequence length="249" mass="25748">MESAIQDGVDILSLSLGVGSVDYYDDVIAVGAFSAVEKGIVVVCSAGNDGPSLYTVSNMAPWITTVGAGTLDRDFPAPVTLGNGNKIPGVSLYNNKAVPFPAKKFPFVYAGNLSNATDGNLCVRGSLDLSNVKAKIVLCDRGSNARVDKGYVVKAAGGGGMVLANTAEQGEELVADPHLLPATHVTKKSGDIIKPSPVLPAFSSRGPNTMTPEILKPDVIAPGSAFLRDGMGPPAQMVYEKIPDVSNST</sequence>
<feature type="domain" description="Peptidase S8/S53" evidence="8">
    <location>
        <begin position="1"/>
        <end position="225"/>
    </location>
</feature>
<evidence type="ECO:0000256" key="3">
    <source>
        <dbReference type="ARBA" id="ARBA00022729"/>
    </source>
</evidence>
<dbReference type="SUPFAM" id="SSF52025">
    <property type="entry name" value="PA domain"/>
    <property type="match status" value="1"/>
</dbReference>
<dbReference type="SUPFAM" id="SSF52743">
    <property type="entry name" value="Subtilisin-like"/>
    <property type="match status" value="1"/>
</dbReference>
<dbReference type="GO" id="GO:0004252">
    <property type="term" value="F:serine-type endopeptidase activity"/>
    <property type="evidence" value="ECO:0007669"/>
    <property type="project" value="InterPro"/>
</dbReference>
<dbReference type="InterPro" id="IPR045051">
    <property type="entry name" value="SBT"/>
</dbReference>
<dbReference type="InterPro" id="IPR003137">
    <property type="entry name" value="PA_domain"/>
</dbReference>
<comment type="caution">
    <text evidence="10">The sequence shown here is derived from an EMBL/GenBank/DDBJ whole genome shotgun (WGS) entry which is preliminary data.</text>
</comment>
<feature type="domain" description="PA" evidence="9">
    <location>
        <begin position="116"/>
        <end position="192"/>
    </location>
</feature>
<name>A0A9P1EJJ7_CUSEU</name>
<dbReference type="FunFam" id="3.50.30.30:FF:000005">
    <property type="entry name" value="subtilisin-like protease SBT1.5"/>
    <property type="match status" value="1"/>
</dbReference>
<dbReference type="PROSITE" id="PS51892">
    <property type="entry name" value="SUBTILASE"/>
    <property type="match status" value="1"/>
</dbReference>
<organism evidence="10 11">
    <name type="scientific">Cuscuta europaea</name>
    <name type="common">European dodder</name>
    <dbReference type="NCBI Taxonomy" id="41803"/>
    <lineage>
        <taxon>Eukaryota</taxon>
        <taxon>Viridiplantae</taxon>
        <taxon>Streptophyta</taxon>
        <taxon>Embryophyta</taxon>
        <taxon>Tracheophyta</taxon>
        <taxon>Spermatophyta</taxon>
        <taxon>Magnoliopsida</taxon>
        <taxon>eudicotyledons</taxon>
        <taxon>Gunneridae</taxon>
        <taxon>Pentapetalae</taxon>
        <taxon>asterids</taxon>
        <taxon>lamiids</taxon>
        <taxon>Solanales</taxon>
        <taxon>Convolvulaceae</taxon>
        <taxon>Cuscuteae</taxon>
        <taxon>Cuscuta</taxon>
        <taxon>Cuscuta subgen. Cuscuta</taxon>
    </lineage>
</organism>
<dbReference type="InterPro" id="IPR046450">
    <property type="entry name" value="PA_dom_sf"/>
</dbReference>
<dbReference type="CDD" id="cd02120">
    <property type="entry name" value="PA_subtilisin_like"/>
    <property type="match status" value="1"/>
</dbReference>
<dbReference type="PANTHER" id="PTHR10795">
    <property type="entry name" value="PROPROTEIN CONVERTASE SUBTILISIN/KEXIN"/>
    <property type="match status" value="1"/>
</dbReference>
<evidence type="ECO:0000256" key="7">
    <source>
        <dbReference type="PROSITE-ProRule" id="PRU01240"/>
    </source>
</evidence>
<evidence type="ECO:0000259" key="8">
    <source>
        <dbReference type="Pfam" id="PF00082"/>
    </source>
</evidence>